<protein>
    <submittedName>
        <fullName evidence="2">Uncharacterized protein</fullName>
    </submittedName>
</protein>
<keyword evidence="3" id="KW-1185">Reference proteome</keyword>
<accession>A0A812DGZ5</accession>
<gene>
    <name evidence="2" type="ORF">SPHA_55513</name>
</gene>
<dbReference type="AlphaFoldDB" id="A0A812DGZ5"/>
<name>A0A812DGZ5_ACAPH</name>
<dbReference type="Proteomes" id="UP000597762">
    <property type="component" value="Unassembled WGS sequence"/>
</dbReference>
<reference evidence="2" key="1">
    <citation type="submission" date="2021-01" db="EMBL/GenBank/DDBJ databases">
        <authorList>
            <person name="Li R."/>
            <person name="Bekaert M."/>
        </authorList>
    </citation>
    <scope>NUCLEOTIDE SEQUENCE</scope>
    <source>
        <strain evidence="2">Farmed</strain>
    </source>
</reference>
<evidence type="ECO:0000313" key="3">
    <source>
        <dbReference type="Proteomes" id="UP000597762"/>
    </source>
</evidence>
<evidence type="ECO:0000313" key="2">
    <source>
        <dbReference type="EMBL" id="CAE1303311.1"/>
    </source>
</evidence>
<feature type="transmembrane region" description="Helical" evidence="1">
    <location>
        <begin position="116"/>
        <end position="136"/>
    </location>
</feature>
<keyword evidence="1" id="KW-0812">Transmembrane</keyword>
<feature type="transmembrane region" description="Helical" evidence="1">
    <location>
        <begin position="82"/>
        <end position="104"/>
    </location>
</feature>
<evidence type="ECO:0000256" key="1">
    <source>
        <dbReference type="SAM" id="Phobius"/>
    </source>
</evidence>
<comment type="caution">
    <text evidence="2">The sequence shown here is derived from an EMBL/GenBank/DDBJ whole genome shotgun (WGS) entry which is preliminary data.</text>
</comment>
<feature type="transmembrane region" description="Helical" evidence="1">
    <location>
        <begin position="142"/>
        <end position="162"/>
    </location>
</feature>
<proteinExistence type="predicted"/>
<keyword evidence="1" id="KW-0472">Membrane</keyword>
<organism evidence="2 3">
    <name type="scientific">Acanthosepion pharaonis</name>
    <name type="common">Pharaoh cuttlefish</name>
    <name type="synonym">Sepia pharaonis</name>
    <dbReference type="NCBI Taxonomy" id="158019"/>
    <lineage>
        <taxon>Eukaryota</taxon>
        <taxon>Metazoa</taxon>
        <taxon>Spiralia</taxon>
        <taxon>Lophotrochozoa</taxon>
        <taxon>Mollusca</taxon>
        <taxon>Cephalopoda</taxon>
        <taxon>Coleoidea</taxon>
        <taxon>Decapodiformes</taxon>
        <taxon>Sepiida</taxon>
        <taxon>Sepiina</taxon>
        <taxon>Sepiidae</taxon>
        <taxon>Acanthosepion</taxon>
    </lineage>
</organism>
<feature type="transmembrane region" description="Helical" evidence="1">
    <location>
        <begin position="52"/>
        <end position="76"/>
    </location>
</feature>
<keyword evidence="1" id="KW-1133">Transmembrane helix</keyword>
<sequence length="235" mass="27626">MIFTVIFDSLHISFVISFPFYLRFHLSSNNIVFFYISYCLDWHSSLSISMAFLLISSYISSSFNSALSSLSLSFFVDFIFSLNYFVFFALPAFSFFSFYIFFLYSFTFIRCLSVHSFFLSFFLFFLSFFLSFSFFLSSAFRSLFLFSFFSFFVIFFSFHKFFFWHFKAALLLILLHVIDFLSSHRICLLVRVNPSSLISFSQSMFATNLAFSFYRQPHPHLSMANPCGVPLKASL</sequence>
<dbReference type="EMBL" id="CAHIKZ030003702">
    <property type="protein sequence ID" value="CAE1303311.1"/>
    <property type="molecule type" value="Genomic_DNA"/>
</dbReference>